<dbReference type="InterPro" id="IPR052928">
    <property type="entry name" value="Desiccation-related_membrane"/>
</dbReference>
<accession>A0A368VUP6</accession>
<gene>
    <name evidence="1" type="ORF">DFP97_110175</name>
</gene>
<reference evidence="1 2" key="1">
    <citation type="submission" date="2018-07" db="EMBL/GenBank/DDBJ databases">
        <title>Genomic Encyclopedia of Type Strains, Phase III (KMG-III): the genomes of soil and plant-associated and newly described type strains.</title>
        <authorList>
            <person name="Whitman W."/>
        </authorList>
    </citation>
    <scope>NUCLEOTIDE SEQUENCE [LARGE SCALE GENOMIC DNA]</scope>
    <source>
        <strain evidence="1 2">CECT 7506</strain>
    </source>
</reference>
<keyword evidence="2" id="KW-1185">Reference proteome</keyword>
<dbReference type="OrthoDB" id="9810874at2"/>
<sequence>MSTRKQTKGFLLGALAGGVVGSITALLLAPKAGKELRQDISANAQKVSDTTVKVAGQVSDTTGRIAKQIGGQAVQIADRTKQAAGSVVSSVKGWTKTNGASEVTDSAVTIVLPDGELETSAIEAVEAGETEAAASKEL</sequence>
<dbReference type="PANTHER" id="PTHR35792">
    <property type="entry name" value="GENERAL STRESS PROTEIN"/>
    <property type="match status" value="1"/>
</dbReference>
<evidence type="ECO:0000313" key="2">
    <source>
        <dbReference type="Proteomes" id="UP000252415"/>
    </source>
</evidence>
<evidence type="ECO:0000313" key="1">
    <source>
        <dbReference type="EMBL" id="RCW45585.1"/>
    </source>
</evidence>
<name>A0A368VUP6_9BACL</name>
<comment type="caution">
    <text evidence="1">The sequence shown here is derived from an EMBL/GenBank/DDBJ whole genome shotgun (WGS) entry which is preliminary data.</text>
</comment>
<dbReference type="AlphaFoldDB" id="A0A368VUP6"/>
<dbReference type="Proteomes" id="UP000252415">
    <property type="component" value="Unassembled WGS sequence"/>
</dbReference>
<dbReference type="InterPro" id="IPR024623">
    <property type="entry name" value="YtxH"/>
</dbReference>
<proteinExistence type="predicted"/>
<dbReference type="Pfam" id="PF12732">
    <property type="entry name" value="YtxH"/>
    <property type="match status" value="1"/>
</dbReference>
<protein>
    <submittedName>
        <fullName evidence="1">YtxH-like protein</fullName>
    </submittedName>
</protein>
<organism evidence="1 2">
    <name type="scientific">Paenibacillus prosopidis</name>
    <dbReference type="NCBI Taxonomy" id="630520"/>
    <lineage>
        <taxon>Bacteria</taxon>
        <taxon>Bacillati</taxon>
        <taxon>Bacillota</taxon>
        <taxon>Bacilli</taxon>
        <taxon>Bacillales</taxon>
        <taxon>Paenibacillaceae</taxon>
        <taxon>Paenibacillus</taxon>
    </lineage>
</organism>
<dbReference type="PANTHER" id="PTHR35792:SF2">
    <property type="entry name" value="GENERAL STRESS PROTEIN"/>
    <property type="match status" value="1"/>
</dbReference>
<dbReference type="RefSeq" id="WP_114381427.1">
    <property type="nucleotide sequence ID" value="NZ_QPJD01000010.1"/>
</dbReference>
<dbReference type="EMBL" id="QPJD01000010">
    <property type="protein sequence ID" value="RCW45585.1"/>
    <property type="molecule type" value="Genomic_DNA"/>
</dbReference>